<name>A0A2P2QP76_RHIMU</name>
<dbReference type="AlphaFoldDB" id="A0A2P2QP76"/>
<proteinExistence type="predicted"/>
<organism evidence="1">
    <name type="scientific">Rhizophora mucronata</name>
    <name type="common">Asiatic mangrove</name>
    <dbReference type="NCBI Taxonomy" id="61149"/>
    <lineage>
        <taxon>Eukaryota</taxon>
        <taxon>Viridiplantae</taxon>
        <taxon>Streptophyta</taxon>
        <taxon>Embryophyta</taxon>
        <taxon>Tracheophyta</taxon>
        <taxon>Spermatophyta</taxon>
        <taxon>Magnoliopsida</taxon>
        <taxon>eudicotyledons</taxon>
        <taxon>Gunneridae</taxon>
        <taxon>Pentapetalae</taxon>
        <taxon>rosids</taxon>
        <taxon>fabids</taxon>
        <taxon>Malpighiales</taxon>
        <taxon>Rhizophoraceae</taxon>
        <taxon>Rhizophora</taxon>
    </lineage>
</organism>
<sequence length="34" mass="4018">MNYVVNVVMVYVDWCQNMVNHLSLSTCQKPLLKF</sequence>
<dbReference type="EMBL" id="GGEC01088263">
    <property type="protein sequence ID" value="MBX68747.1"/>
    <property type="molecule type" value="Transcribed_RNA"/>
</dbReference>
<reference evidence="1" key="1">
    <citation type="submission" date="2018-02" db="EMBL/GenBank/DDBJ databases">
        <title>Rhizophora mucronata_Transcriptome.</title>
        <authorList>
            <person name="Meera S.P."/>
            <person name="Sreeshan A."/>
            <person name="Augustine A."/>
        </authorList>
    </citation>
    <scope>NUCLEOTIDE SEQUENCE</scope>
    <source>
        <tissue evidence="1">Leaf</tissue>
    </source>
</reference>
<accession>A0A2P2QP76</accession>
<evidence type="ECO:0000313" key="1">
    <source>
        <dbReference type="EMBL" id="MBX68747.1"/>
    </source>
</evidence>
<protein>
    <submittedName>
        <fullName evidence="1">Uncharacterized protein</fullName>
    </submittedName>
</protein>